<dbReference type="EMBL" id="BGPR01006997">
    <property type="protein sequence ID" value="GBN23449.1"/>
    <property type="molecule type" value="Genomic_DNA"/>
</dbReference>
<gene>
    <name evidence="1" type="ORF">AVEN_273294_1</name>
</gene>
<evidence type="ECO:0000313" key="2">
    <source>
        <dbReference type="Proteomes" id="UP000499080"/>
    </source>
</evidence>
<accession>A0A4Y2M9X3</accession>
<organism evidence="1 2">
    <name type="scientific">Araneus ventricosus</name>
    <name type="common">Orbweaver spider</name>
    <name type="synonym">Epeira ventricosa</name>
    <dbReference type="NCBI Taxonomy" id="182803"/>
    <lineage>
        <taxon>Eukaryota</taxon>
        <taxon>Metazoa</taxon>
        <taxon>Ecdysozoa</taxon>
        <taxon>Arthropoda</taxon>
        <taxon>Chelicerata</taxon>
        <taxon>Arachnida</taxon>
        <taxon>Araneae</taxon>
        <taxon>Araneomorphae</taxon>
        <taxon>Entelegynae</taxon>
        <taxon>Araneoidea</taxon>
        <taxon>Araneidae</taxon>
        <taxon>Araneus</taxon>
    </lineage>
</organism>
<keyword evidence="2" id="KW-1185">Reference proteome</keyword>
<sequence>MLEKWKIHWNEDGTGRGVFDIIPKVSLHPMNWIRESYIIFFTEHIERDHILYRSWPLPYLPPKIWTRTQRLLHMRTYRNCIPLCHREHSYDLLAFKEICTKSHTRMA</sequence>
<comment type="caution">
    <text evidence="1">The sequence shown here is derived from an EMBL/GenBank/DDBJ whole genome shotgun (WGS) entry which is preliminary data.</text>
</comment>
<dbReference type="AlphaFoldDB" id="A0A4Y2M9X3"/>
<dbReference type="Proteomes" id="UP000499080">
    <property type="component" value="Unassembled WGS sequence"/>
</dbReference>
<name>A0A4Y2M9X3_ARAVE</name>
<evidence type="ECO:0000313" key="1">
    <source>
        <dbReference type="EMBL" id="GBN23449.1"/>
    </source>
</evidence>
<protein>
    <submittedName>
        <fullName evidence="1">Uncharacterized protein</fullName>
    </submittedName>
</protein>
<reference evidence="1 2" key="1">
    <citation type="journal article" date="2019" name="Sci. Rep.">
        <title>Orb-weaving spider Araneus ventricosus genome elucidates the spidroin gene catalogue.</title>
        <authorList>
            <person name="Kono N."/>
            <person name="Nakamura H."/>
            <person name="Ohtoshi R."/>
            <person name="Moran D.A.P."/>
            <person name="Shinohara A."/>
            <person name="Yoshida Y."/>
            <person name="Fujiwara M."/>
            <person name="Mori M."/>
            <person name="Tomita M."/>
            <person name="Arakawa K."/>
        </authorList>
    </citation>
    <scope>NUCLEOTIDE SEQUENCE [LARGE SCALE GENOMIC DNA]</scope>
</reference>
<proteinExistence type="predicted"/>